<organism evidence="1 2">
    <name type="scientific">Hirundo rustica rustica</name>
    <dbReference type="NCBI Taxonomy" id="333673"/>
    <lineage>
        <taxon>Eukaryota</taxon>
        <taxon>Metazoa</taxon>
        <taxon>Chordata</taxon>
        <taxon>Craniata</taxon>
        <taxon>Vertebrata</taxon>
        <taxon>Euteleostomi</taxon>
        <taxon>Archelosauria</taxon>
        <taxon>Archosauria</taxon>
        <taxon>Dinosauria</taxon>
        <taxon>Saurischia</taxon>
        <taxon>Theropoda</taxon>
        <taxon>Coelurosauria</taxon>
        <taxon>Aves</taxon>
        <taxon>Neognathae</taxon>
        <taxon>Neoaves</taxon>
        <taxon>Telluraves</taxon>
        <taxon>Australaves</taxon>
        <taxon>Passeriformes</taxon>
        <taxon>Sylvioidea</taxon>
        <taxon>Hirundinidae</taxon>
        <taxon>Hirundo</taxon>
    </lineage>
</organism>
<proteinExistence type="predicted"/>
<dbReference type="AlphaFoldDB" id="A0A3M0JNQ1"/>
<keyword evidence="2" id="KW-1185">Reference proteome</keyword>
<dbReference type="EMBL" id="QRBI01000144">
    <property type="protein sequence ID" value="RMC00350.1"/>
    <property type="molecule type" value="Genomic_DNA"/>
</dbReference>
<dbReference type="Proteomes" id="UP000269221">
    <property type="component" value="Unassembled WGS sequence"/>
</dbReference>
<gene>
    <name evidence="1" type="ORF">DUI87_22958</name>
</gene>
<evidence type="ECO:0000313" key="1">
    <source>
        <dbReference type="EMBL" id="RMC00350.1"/>
    </source>
</evidence>
<accession>A0A3M0JNQ1</accession>
<protein>
    <submittedName>
        <fullName evidence="1">Uncharacterized protein</fullName>
    </submittedName>
</protein>
<name>A0A3M0JNQ1_HIRRU</name>
<reference evidence="1 2" key="1">
    <citation type="submission" date="2018-07" db="EMBL/GenBank/DDBJ databases">
        <title>A high quality draft genome assembly of the barn swallow (H. rustica rustica).</title>
        <authorList>
            <person name="Formenti G."/>
            <person name="Chiara M."/>
            <person name="Poveda L."/>
            <person name="Francoijs K.-J."/>
            <person name="Bonisoli-Alquati A."/>
            <person name="Canova L."/>
            <person name="Gianfranceschi L."/>
            <person name="Horner D.S."/>
            <person name="Saino N."/>
        </authorList>
    </citation>
    <scope>NUCLEOTIDE SEQUENCE [LARGE SCALE GENOMIC DNA]</scope>
    <source>
        <strain evidence="1">Chelidonia</strain>
        <tissue evidence="1">Blood</tissue>
    </source>
</reference>
<comment type="caution">
    <text evidence="1">The sequence shown here is derived from an EMBL/GenBank/DDBJ whole genome shotgun (WGS) entry which is preliminary data.</text>
</comment>
<evidence type="ECO:0000313" key="2">
    <source>
        <dbReference type="Proteomes" id="UP000269221"/>
    </source>
</evidence>
<sequence length="129" mass="14099">MLAGGSGLAVMLRGLGADTSQGSQGSAQPSPRHLAGPSRCLAWQVECFTCSNILASSNFQCKLLGMQRGLIDSAVSQTWKRRLSGQDEELVLQALPSLQACRHSQNKIESIRWGKLYEITESRKRLHDS</sequence>